<sequence>MPYNLSDYLVIGISSRALFDLTKENEIFQNEGREAYCKYQLEHEEEILEKGAGFNLIEGFLRLNDIVPSKRKVEVIIMSKNNPDTSLRIFNSIEHYGLDIARAALTSGQPLTPYLKAFSVDLFLSSDEGDVQEAVDAGFAAGLIYNPQKYDNSPLNKIKIAFDGDAVLFSDEAERIYKAKGLDAFVEHERHNAKKPLPEGPFAKLLKTIAFIQSQFDPKDVPIRTALVTARGSHAHERVIRTLRAWNVRIDEAFFLGGAPKDGILEAFGAHIFFDDQDVHLEGASKVVPSAKVPYKTQVEVDDTEE</sequence>
<evidence type="ECO:0000313" key="1">
    <source>
        <dbReference type="EMBL" id="MBM7614236.1"/>
    </source>
</evidence>
<name>A0ABS2NMR2_9FIRM</name>
<reference evidence="1 2" key="1">
    <citation type="submission" date="2021-01" db="EMBL/GenBank/DDBJ databases">
        <title>Genomic Encyclopedia of Type Strains, Phase IV (KMG-IV): sequencing the most valuable type-strain genomes for metagenomic binning, comparative biology and taxonomic classification.</title>
        <authorList>
            <person name="Goeker M."/>
        </authorList>
    </citation>
    <scope>NUCLEOTIDE SEQUENCE [LARGE SCALE GENOMIC DNA]</scope>
    <source>
        <strain evidence="1 2">DSM 25890</strain>
    </source>
</reference>
<dbReference type="PANTHER" id="PTHR31367">
    <property type="entry name" value="CYTOSOLIC 5'-NUCLEOTIDASE 1 FAMILY MEMBER"/>
    <property type="match status" value="1"/>
</dbReference>
<dbReference type="GO" id="GO:0008253">
    <property type="term" value="F:5'-nucleotidase activity"/>
    <property type="evidence" value="ECO:0007669"/>
    <property type="project" value="UniProtKB-EC"/>
</dbReference>
<organism evidence="1 2">
    <name type="scientific">Alkaliphilus hydrothermalis</name>
    <dbReference type="NCBI Taxonomy" id="1482730"/>
    <lineage>
        <taxon>Bacteria</taxon>
        <taxon>Bacillati</taxon>
        <taxon>Bacillota</taxon>
        <taxon>Clostridia</taxon>
        <taxon>Peptostreptococcales</taxon>
        <taxon>Natronincolaceae</taxon>
        <taxon>Alkaliphilus</taxon>
    </lineage>
</organism>
<proteinExistence type="predicted"/>
<evidence type="ECO:0000313" key="2">
    <source>
        <dbReference type="Proteomes" id="UP001314796"/>
    </source>
</evidence>
<accession>A0ABS2NMR2</accession>
<keyword evidence="2" id="KW-1185">Reference proteome</keyword>
<gene>
    <name evidence="1" type="ORF">JOC73_000747</name>
</gene>
<dbReference type="RefSeq" id="WP_204400513.1">
    <property type="nucleotide sequence ID" value="NZ_JAFBEE010000003.1"/>
</dbReference>
<protein>
    <submittedName>
        <fullName evidence="1">5'-nucleotidase</fullName>
        <ecNumber evidence="1">3.1.3.5</ecNumber>
    </submittedName>
</protein>
<keyword evidence="1" id="KW-0378">Hydrolase</keyword>
<dbReference type="PANTHER" id="PTHR31367:SF5">
    <property type="entry name" value="CYTOSOLIC 5'-NUCLEOTIDASE 1A"/>
    <property type="match status" value="1"/>
</dbReference>
<dbReference type="EC" id="3.1.3.5" evidence="1"/>
<dbReference type="Pfam" id="PF06189">
    <property type="entry name" value="5-nucleotidase"/>
    <property type="match status" value="1"/>
</dbReference>
<dbReference type="Proteomes" id="UP001314796">
    <property type="component" value="Unassembled WGS sequence"/>
</dbReference>
<dbReference type="InterPro" id="IPR010394">
    <property type="entry name" value="5-nucleotidase"/>
</dbReference>
<dbReference type="EMBL" id="JAFBEE010000003">
    <property type="protein sequence ID" value="MBM7614236.1"/>
    <property type="molecule type" value="Genomic_DNA"/>
</dbReference>
<comment type="caution">
    <text evidence="1">The sequence shown here is derived from an EMBL/GenBank/DDBJ whole genome shotgun (WGS) entry which is preliminary data.</text>
</comment>